<keyword evidence="8" id="KW-1133">Transmembrane helix</keyword>
<evidence type="ECO:0000313" key="12">
    <source>
        <dbReference type="EMBL" id="MDA5092475.1"/>
    </source>
</evidence>
<dbReference type="CDD" id="cd00156">
    <property type="entry name" value="REC"/>
    <property type="match status" value="1"/>
</dbReference>
<dbReference type="InterPro" id="IPR005467">
    <property type="entry name" value="His_kinase_dom"/>
</dbReference>
<dbReference type="InterPro" id="IPR001789">
    <property type="entry name" value="Sig_transdc_resp-reg_receiver"/>
</dbReference>
<dbReference type="InterPro" id="IPR004358">
    <property type="entry name" value="Sig_transdc_His_kin-like_C"/>
</dbReference>
<dbReference type="SMART" id="SM00448">
    <property type="entry name" value="REC"/>
    <property type="match status" value="2"/>
</dbReference>
<dbReference type="Gene3D" id="3.40.50.2300">
    <property type="match status" value="2"/>
</dbReference>
<dbReference type="Gene3D" id="3.30.450.20">
    <property type="entry name" value="PAS domain"/>
    <property type="match status" value="1"/>
</dbReference>
<organism evidence="12 13">
    <name type="scientific">Aliiroseovarius salicola</name>
    <dbReference type="NCBI Taxonomy" id="3009082"/>
    <lineage>
        <taxon>Bacteria</taxon>
        <taxon>Pseudomonadati</taxon>
        <taxon>Pseudomonadota</taxon>
        <taxon>Alphaproteobacteria</taxon>
        <taxon>Rhodobacterales</taxon>
        <taxon>Paracoccaceae</taxon>
        <taxon>Aliiroseovarius</taxon>
    </lineage>
</organism>
<sequence length="1212" mass="131615">MVTGTIVAQSAINLVQVQLSSITQENLPSVIAAYNVSQSMTKIRTAAAAMATAENVVALTSKNSALNDHIEKTLDEISDLELTGAGADDEISLKALLSEVSALTHELSQTVDQRLQIREQADREIQLLTDRHFAFNETLRPLIAYETVKLGEESERIAAFTDASLVRISGISLKGLIPILAISAEQAKMREAVAGAFASISIDEHDEHWREFVRSSSVARRNIVIINSDPSANRIVDTADLRGAFEYLLSLTVGKSGAFDQLRINLSEGITQPLVRDDLFKQIEDAFVGFDRQVRLSVTLLRGQTVTESVDLNRQVSESLEAITEASVSRFGALLELQALGNRVVGILSVAAFARDKSDLDLLRGELSTIKAATSEVSNRLSGVLDFMSVVEMVAQLIGSGDGEVGVLALRESELRNISIVEETLLKTNGLTLEMSNISDEIVSGAREMTNSSAAHVLASLKSSRTTLLVVFGGLLLAIIGAIYYLNRSLGARLSAFSGATLALAEGNLRDPLPKPSGNDEIAHLMRALTVFRNTAVEMEESNLREISQARQRLSDAIESISEGFALFDQDERLVVANHRYHEIMFGTVQSACQPGNSFTEIIDLSRRERRFLQAANDDGWAERQKERFRSGTRAYVQEGEHDTWYRVSIRKSQNGGTVVVISDISDIKLMSNELEMAKNAAEAANEAKSAFLATMSHEIRTPLNGVIGMSRLLMGTRLNSEQHDFATTIVDAAETLLEIINDILDFSKVEAGALELEEIPIDLTESVEAATELVAAKADEKGIALVCNIARDVPRGIVGDPTRLKQVLLNLLNNAVKFTDSGEVVLSVTYATPKEAALRFSVRDTGIGIPSDRMTRLFHSFSQVDASTSRRFGGTGLGLAITKSLVELMGGKIHVESEFGSGSTFSFDLPVQVADLPVSLDTTIQLNTVRNKRALLVVDNKTRRNILSEKLSQWSINCTSLGTGKSAIDLVNAGEKFDVVLLDFDLPDTPGLELLEKIRINSRGIELPAIMLTSMLPTDDTFLSRLRLTSQITLLTRPPKSAQLLRGLSLAVGSGTGSATHQVPAEEEVWPPAEITILLVDDNKINLKVGKKILNKNGYTADIAASGQEAVDRCAVATYDVVLMDIEMPEMDGVEASKKIREAAGDGERPFIVALTANAMVSDRDSYLAAGMDDYLSKPIDEEKLLASLQTAALFRHDLADEGGETNDGED</sequence>
<dbReference type="SMART" id="SM00388">
    <property type="entry name" value="HisKA"/>
    <property type="match status" value="1"/>
</dbReference>
<dbReference type="SMART" id="SM00387">
    <property type="entry name" value="HATPase_c"/>
    <property type="match status" value="1"/>
</dbReference>
<evidence type="ECO:0000256" key="1">
    <source>
        <dbReference type="ARBA" id="ARBA00000085"/>
    </source>
</evidence>
<dbReference type="Proteomes" id="UP001528040">
    <property type="component" value="Unassembled WGS sequence"/>
</dbReference>
<dbReference type="RefSeq" id="WP_271052778.1">
    <property type="nucleotide sequence ID" value="NZ_JAQIIO010000001.1"/>
</dbReference>
<dbReference type="PROSITE" id="PS50885">
    <property type="entry name" value="HAMP"/>
    <property type="match status" value="1"/>
</dbReference>
<dbReference type="Gene3D" id="6.10.340.10">
    <property type="match status" value="1"/>
</dbReference>
<dbReference type="SUPFAM" id="SSF47384">
    <property type="entry name" value="Homodimeric domain of signal transducing histidine kinase"/>
    <property type="match status" value="1"/>
</dbReference>
<dbReference type="Pfam" id="PF00672">
    <property type="entry name" value="HAMP"/>
    <property type="match status" value="1"/>
</dbReference>
<dbReference type="CDD" id="cd00082">
    <property type="entry name" value="HisKA"/>
    <property type="match status" value="1"/>
</dbReference>
<dbReference type="InterPro" id="IPR003660">
    <property type="entry name" value="HAMP_dom"/>
</dbReference>
<comment type="subcellular location">
    <subcellularLocation>
        <location evidence="2">Membrane</location>
    </subcellularLocation>
</comment>
<keyword evidence="8" id="KW-0812">Transmembrane</keyword>
<evidence type="ECO:0000256" key="4">
    <source>
        <dbReference type="ARBA" id="ARBA00022553"/>
    </source>
</evidence>
<dbReference type="InterPro" id="IPR011006">
    <property type="entry name" value="CheY-like_superfamily"/>
</dbReference>
<evidence type="ECO:0000313" key="13">
    <source>
        <dbReference type="Proteomes" id="UP001528040"/>
    </source>
</evidence>
<comment type="caution">
    <text evidence="12">The sequence shown here is derived from an EMBL/GenBank/DDBJ whole genome shotgun (WGS) entry which is preliminary data.</text>
</comment>
<evidence type="ECO:0000259" key="10">
    <source>
        <dbReference type="PROSITE" id="PS50110"/>
    </source>
</evidence>
<dbReference type="SUPFAM" id="SSF55874">
    <property type="entry name" value="ATPase domain of HSP90 chaperone/DNA topoisomerase II/histidine kinase"/>
    <property type="match status" value="1"/>
</dbReference>
<keyword evidence="4 7" id="KW-0597">Phosphoprotein</keyword>
<reference evidence="12 13" key="1">
    <citation type="submission" date="2023-01" db="EMBL/GenBank/DDBJ databases">
        <authorList>
            <person name="Yoon J.-W."/>
        </authorList>
    </citation>
    <scope>NUCLEOTIDE SEQUENCE [LARGE SCALE GENOMIC DNA]</scope>
    <source>
        <strain evidence="12 13">KMU-50</strain>
    </source>
</reference>
<evidence type="ECO:0000256" key="8">
    <source>
        <dbReference type="SAM" id="Phobius"/>
    </source>
</evidence>
<gene>
    <name evidence="12" type="ORF">O2N63_00025</name>
</gene>
<feature type="domain" description="Response regulatory" evidence="10">
    <location>
        <begin position="934"/>
        <end position="1053"/>
    </location>
</feature>
<comment type="catalytic activity">
    <reaction evidence="1">
        <text>ATP + protein L-histidine = ADP + protein N-phospho-L-histidine.</text>
        <dbReference type="EC" id="2.7.13.3"/>
    </reaction>
</comment>
<dbReference type="Gene3D" id="3.30.565.10">
    <property type="entry name" value="Histidine kinase-like ATPase, C-terminal domain"/>
    <property type="match status" value="1"/>
</dbReference>
<dbReference type="CDD" id="cd16922">
    <property type="entry name" value="HATPase_EvgS-ArcB-TorS-like"/>
    <property type="match status" value="1"/>
</dbReference>
<keyword evidence="6" id="KW-0418">Kinase</keyword>
<dbReference type="Pfam" id="PF00512">
    <property type="entry name" value="HisKA"/>
    <property type="match status" value="1"/>
</dbReference>
<evidence type="ECO:0000256" key="6">
    <source>
        <dbReference type="ARBA" id="ARBA00022777"/>
    </source>
</evidence>
<feature type="transmembrane region" description="Helical" evidence="8">
    <location>
        <begin position="468"/>
        <end position="486"/>
    </location>
</feature>
<evidence type="ECO:0000256" key="7">
    <source>
        <dbReference type="PROSITE-ProRule" id="PRU00169"/>
    </source>
</evidence>
<evidence type="ECO:0000259" key="11">
    <source>
        <dbReference type="PROSITE" id="PS50885"/>
    </source>
</evidence>
<dbReference type="EMBL" id="JAQIIO010000001">
    <property type="protein sequence ID" value="MDA5092475.1"/>
    <property type="molecule type" value="Genomic_DNA"/>
</dbReference>
<evidence type="ECO:0000256" key="3">
    <source>
        <dbReference type="ARBA" id="ARBA00012438"/>
    </source>
</evidence>
<dbReference type="PRINTS" id="PR00344">
    <property type="entry name" value="BCTRLSENSOR"/>
</dbReference>
<dbReference type="InterPro" id="IPR038188">
    <property type="entry name" value="TorS_sensor_sf"/>
</dbReference>
<evidence type="ECO:0000256" key="2">
    <source>
        <dbReference type="ARBA" id="ARBA00004370"/>
    </source>
</evidence>
<dbReference type="InterPro" id="IPR036890">
    <property type="entry name" value="HATPase_C_sf"/>
</dbReference>
<evidence type="ECO:0000259" key="9">
    <source>
        <dbReference type="PROSITE" id="PS50109"/>
    </source>
</evidence>
<keyword evidence="8" id="KW-0472">Membrane</keyword>
<feature type="domain" description="Response regulatory" evidence="10">
    <location>
        <begin position="1077"/>
        <end position="1194"/>
    </location>
</feature>
<dbReference type="Pfam" id="PF12860">
    <property type="entry name" value="PAS_7"/>
    <property type="match status" value="1"/>
</dbReference>
<dbReference type="Pfam" id="PF02518">
    <property type="entry name" value="HATPase_c"/>
    <property type="match status" value="1"/>
</dbReference>
<keyword evidence="13" id="KW-1185">Reference proteome</keyword>
<dbReference type="SUPFAM" id="SSF52172">
    <property type="entry name" value="CheY-like"/>
    <property type="match status" value="2"/>
</dbReference>
<feature type="modified residue" description="4-aspartylphosphate" evidence="7">
    <location>
        <position position="1126"/>
    </location>
</feature>
<name>A0ABT4VW39_9RHOB</name>
<dbReference type="PROSITE" id="PS50109">
    <property type="entry name" value="HIS_KIN"/>
    <property type="match status" value="1"/>
</dbReference>
<dbReference type="PANTHER" id="PTHR45339:SF3">
    <property type="entry name" value="HISTIDINE KINASE"/>
    <property type="match status" value="1"/>
</dbReference>
<feature type="domain" description="HAMP" evidence="11">
    <location>
        <begin position="488"/>
        <end position="541"/>
    </location>
</feature>
<dbReference type="PANTHER" id="PTHR45339">
    <property type="entry name" value="HYBRID SIGNAL TRANSDUCTION HISTIDINE KINASE J"/>
    <property type="match status" value="1"/>
</dbReference>
<feature type="modified residue" description="4-aspartylphosphate" evidence="7">
    <location>
        <position position="984"/>
    </location>
</feature>
<dbReference type="InterPro" id="IPR003661">
    <property type="entry name" value="HisK_dim/P_dom"/>
</dbReference>
<dbReference type="Gene3D" id="1.20.58.920">
    <property type="match status" value="2"/>
</dbReference>
<dbReference type="EC" id="2.7.13.3" evidence="3"/>
<evidence type="ECO:0000256" key="5">
    <source>
        <dbReference type="ARBA" id="ARBA00022679"/>
    </source>
</evidence>
<dbReference type="InterPro" id="IPR036097">
    <property type="entry name" value="HisK_dim/P_sf"/>
</dbReference>
<protein>
    <recommendedName>
        <fullName evidence="3">histidine kinase</fullName>
        <ecNumber evidence="3">2.7.13.3</ecNumber>
    </recommendedName>
</protein>
<feature type="domain" description="Histidine kinase" evidence="9">
    <location>
        <begin position="695"/>
        <end position="914"/>
    </location>
</feature>
<dbReference type="Pfam" id="PF00072">
    <property type="entry name" value="Response_reg"/>
    <property type="match status" value="2"/>
</dbReference>
<keyword evidence="5" id="KW-0808">Transferase</keyword>
<dbReference type="Gene3D" id="1.10.287.130">
    <property type="match status" value="1"/>
</dbReference>
<proteinExistence type="predicted"/>
<dbReference type="InterPro" id="IPR003594">
    <property type="entry name" value="HATPase_dom"/>
</dbReference>
<dbReference type="CDD" id="cd17546">
    <property type="entry name" value="REC_hyHK_CKI1_RcsC-like"/>
    <property type="match status" value="1"/>
</dbReference>
<dbReference type="SMART" id="SM00304">
    <property type="entry name" value="HAMP"/>
    <property type="match status" value="1"/>
</dbReference>
<accession>A0ABT4VW39</accession>
<dbReference type="PROSITE" id="PS50110">
    <property type="entry name" value="RESPONSE_REGULATORY"/>
    <property type="match status" value="2"/>
</dbReference>